<sequence length="417" mass="45125">MPQAEPAPIVVDEFAPARRVLRLAFVTETYPPEVNGVAATIACVVQGLRARGHQVQLVRPRQDACDEGDAAHASAAEVLMRGLPIPRYPHLKMGLPATRALVRLWTLSRPDVVHIVTEGPLGWSALQAARKLRLPVSSDFRTNFQAYGQHYGLGWLHKPLMAYLRKFHNRCDLTMVPTESLRQQLAGQGLERLRVVARGVDAERFDPVRRSAALRAQWGADAATPVVLHVGRLAPEKNLSLLLQAVQAMRRIDPRVRLVMVGDGPLRAELERAWAGQGVVFAGARRDEDLATHYASGDIFLFPSVTETFGNVTPEAMASGLAVLAYGYAAAAQLITEGESGLLAPLEQPARFIAQAERLARDCALVQGLRLQARAAAVALAWPQIVGELESAFEALSRQGTAGIRAATGSRAVAGLP</sequence>
<reference evidence="2 3" key="1">
    <citation type="submission" date="2018-07" db="EMBL/GenBank/DDBJ databases">
        <title>Genomic Encyclopedia of Type Strains, Phase IV (KMG-IV): sequencing the most valuable type-strain genomes for metagenomic binning, comparative biology and taxonomic classification.</title>
        <authorList>
            <person name="Goeker M."/>
        </authorList>
    </citation>
    <scope>NUCLEOTIDE SEQUENCE [LARGE SCALE GENOMIC DNA]</scope>
    <source>
        <strain evidence="2 3">DSM 21634</strain>
    </source>
</reference>
<dbReference type="Gene3D" id="3.40.50.2000">
    <property type="entry name" value="Glycogen Phosphorylase B"/>
    <property type="match status" value="2"/>
</dbReference>
<protein>
    <submittedName>
        <fullName evidence="2">Glycosyltransferase involved in cell wall biosynthesis</fullName>
    </submittedName>
</protein>
<evidence type="ECO:0000259" key="1">
    <source>
        <dbReference type="Pfam" id="PF13439"/>
    </source>
</evidence>
<dbReference type="InterPro" id="IPR050194">
    <property type="entry name" value="Glycosyltransferase_grp1"/>
</dbReference>
<gene>
    <name evidence="2" type="ORF">DES41_11725</name>
</gene>
<organism evidence="2 3">
    <name type="scientific">Pseudorhodoferax soli</name>
    <dbReference type="NCBI Taxonomy" id="545864"/>
    <lineage>
        <taxon>Bacteria</taxon>
        <taxon>Pseudomonadati</taxon>
        <taxon>Pseudomonadota</taxon>
        <taxon>Betaproteobacteria</taxon>
        <taxon>Burkholderiales</taxon>
        <taxon>Comamonadaceae</taxon>
    </lineage>
</organism>
<feature type="domain" description="Glycosyltransferase subfamily 4-like N-terminal" evidence="1">
    <location>
        <begin position="34"/>
        <end position="204"/>
    </location>
</feature>
<keyword evidence="2" id="KW-0808">Transferase</keyword>
<dbReference type="SUPFAM" id="SSF53756">
    <property type="entry name" value="UDP-Glycosyltransferase/glycogen phosphorylase"/>
    <property type="match status" value="1"/>
</dbReference>
<dbReference type="Pfam" id="PF13692">
    <property type="entry name" value="Glyco_trans_1_4"/>
    <property type="match status" value="1"/>
</dbReference>
<dbReference type="InterPro" id="IPR028098">
    <property type="entry name" value="Glyco_trans_4-like_N"/>
</dbReference>
<comment type="caution">
    <text evidence="2">The sequence shown here is derived from an EMBL/GenBank/DDBJ whole genome shotgun (WGS) entry which is preliminary data.</text>
</comment>
<evidence type="ECO:0000313" key="2">
    <source>
        <dbReference type="EMBL" id="RCW63807.1"/>
    </source>
</evidence>
<dbReference type="RefSeq" id="WP_114472583.1">
    <property type="nucleotide sequence ID" value="NZ_QPJK01000017.1"/>
</dbReference>
<dbReference type="AlphaFoldDB" id="A0A368XBJ7"/>
<dbReference type="Pfam" id="PF13439">
    <property type="entry name" value="Glyco_transf_4"/>
    <property type="match status" value="1"/>
</dbReference>
<dbReference type="Proteomes" id="UP000252884">
    <property type="component" value="Unassembled WGS sequence"/>
</dbReference>
<dbReference type="PANTHER" id="PTHR45947:SF3">
    <property type="entry name" value="SULFOQUINOVOSYL TRANSFERASE SQD2"/>
    <property type="match status" value="1"/>
</dbReference>
<dbReference type="GO" id="GO:0016757">
    <property type="term" value="F:glycosyltransferase activity"/>
    <property type="evidence" value="ECO:0007669"/>
    <property type="project" value="TreeGrafter"/>
</dbReference>
<dbReference type="EMBL" id="QPJK01000017">
    <property type="protein sequence ID" value="RCW63807.1"/>
    <property type="molecule type" value="Genomic_DNA"/>
</dbReference>
<dbReference type="PANTHER" id="PTHR45947">
    <property type="entry name" value="SULFOQUINOVOSYL TRANSFERASE SQD2"/>
    <property type="match status" value="1"/>
</dbReference>
<name>A0A368XBJ7_9BURK</name>
<evidence type="ECO:0000313" key="3">
    <source>
        <dbReference type="Proteomes" id="UP000252884"/>
    </source>
</evidence>
<dbReference type="OrthoDB" id="9802525at2"/>
<accession>A0A368XBJ7</accession>
<dbReference type="CDD" id="cd03814">
    <property type="entry name" value="GT4-like"/>
    <property type="match status" value="1"/>
</dbReference>
<keyword evidence="3" id="KW-1185">Reference proteome</keyword>
<proteinExistence type="predicted"/>